<evidence type="ECO:0000256" key="2">
    <source>
        <dbReference type="ARBA" id="ARBA00008929"/>
    </source>
</evidence>
<proteinExistence type="inferred from homology"/>
<comment type="similarity">
    <text evidence="2">Belongs to the NrfD family.</text>
</comment>
<gene>
    <name evidence="8" type="ORF">MNV_20006</name>
</gene>
<evidence type="ECO:0000313" key="9">
    <source>
        <dbReference type="Proteomes" id="UP000218615"/>
    </source>
</evidence>
<dbReference type="GO" id="GO:0005886">
    <property type="term" value="C:plasma membrane"/>
    <property type="evidence" value="ECO:0007669"/>
    <property type="project" value="UniProtKB-SubCell"/>
</dbReference>
<reference evidence="9" key="1">
    <citation type="submission" date="2017-06" db="EMBL/GenBank/DDBJ databases">
        <authorList>
            <person name="Cremers G."/>
        </authorList>
    </citation>
    <scope>NUCLEOTIDE SEQUENCE [LARGE SCALE GENOMIC DNA]</scope>
</reference>
<dbReference type="InterPro" id="IPR051817">
    <property type="entry name" value="FDH_cytochrome_b556_subunit"/>
</dbReference>
<evidence type="ECO:0000256" key="1">
    <source>
        <dbReference type="ARBA" id="ARBA00004651"/>
    </source>
</evidence>
<feature type="transmembrane region" description="Helical" evidence="7">
    <location>
        <begin position="288"/>
        <end position="312"/>
    </location>
</feature>
<evidence type="ECO:0000256" key="7">
    <source>
        <dbReference type="SAM" id="Phobius"/>
    </source>
</evidence>
<feature type="transmembrane region" description="Helical" evidence="7">
    <location>
        <begin position="155"/>
        <end position="182"/>
    </location>
</feature>
<dbReference type="OrthoDB" id="371683at2157"/>
<organism evidence="8 9">
    <name type="scientific">Candidatus Methanoperedens nitratireducens</name>
    <dbReference type="NCBI Taxonomy" id="1392998"/>
    <lineage>
        <taxon>Archaea</taxon>
        <taxon>Methanobacteriati</taxon>
        <taxon>Methanobacteriota</taxon>
        <taxon>Stenosarchaea group</taxon>
        <taxon>Methanomicrobia</taxon>
        <taxon>Methanosarcinales</taxon>
        <taxon>ANME-2 cluster</taxon>
        <taxon>Candidatus Methanoperedentaceae</taxon>
        <taxon>Candidatus Methanoperedens</taxon>
    </lineage>
</organism>
<evidence type="ECO:0000256" key="6">
    <source>
        <dbReference type="ARBA" id="ARBA00023136"/>
    </source>
</evidence>
<keyword evidence="6 7" id="KW-0472">Membrane</keyword>
<name>A0A284VMW4_9EURY</name>
<dbReference type="Pfam" id="PF03916">
    <property type="entry name" value="NrfD"/>
    <property type="match status" value="1"/>
</dbReference>
<keyword evidence="9" id="KW-1185">Reference proteome</keyword>
<dbReference type="Proteomes" id="UP000218615">
    <property type="component" value="Unassembled WGS sequence"/>
</dbReference>
<feature type="transmembrane region" description="Helical" evidence="7">
    <location>
        <begin position="324"/>
        <end position="346"/>
    </location>
</feature>
<comment type="subcellular location">
    <subcellularLocation>
        <location evidence="1">Cell membrane</location>
        <topology evidence="1">Multi-pass membrane protein</topology>
    </subcellularLocation>
</comment>
<evidence type="ECO:0000313" key="8">
    <source>
        <dbReference type="EMBL" id="SNQ60630.1"/>
    </source>
</evidence>
<feature type="transmembrane region" description="Helical" evidence="7">
    <location>
        <begin position="203"/>
        <end position="225"/>
    </location>
</feature>
<keyword evidence="3" id="KW-1003">Cell membrane</keyword>
<feature type="transmembrane region" description="Helical" evidence="7">
    <location>
        <begin position="392"/>
        <end position="410"/>
    </location>
</feature>
<sequence>MNEYPGEYVKKQYIENEITPGREETGAEIISNWLSEKFFMGLTPKEYLKTLITPLNFVAGIIIAVGMFLIFQRFLFGLETITEASNEQPWGLFLSWGLFSGVPFSASGFIIGTAVYIFGLKKYQPIVKNAILLGFLGYLFAVIFLMIDLGRPWRIYYPMFISFGTASVMFLVAWHVALYLSVQFLEFSPSTLAWLGWKNVRKIAVSMTLALTIFGVMLSTLHQSALSAMFLLAPGKLHPLWYTSYLPWLAFISSIGGAIALVIVVTRLTQVFLNDRADSHYLSNLDDITIGLGRAAAFVLFTYVGLRLISVIHEGSWKYLNTPFGYWFLVEILILGIVPFLFLHGVQKKNVRLVQYSAALTMLGIIMNRFNISLIAFNWKLPERGLFFWKEVLVVMAVVTIEILVYRWVVNRMPVLRQHPDYIGDEH</sequence>
<dbReference type="PANTHER" id="PTHR30074:SF4">
    <property type="entry name" value="NI_FE-HYDROGENASE 2 B-TYPE CYTOCHROME SUBUNIT-RELATED"/>
    <property type="match status" value="1"/>
</dbReference>
<keyword evidence="4 7" id="KW-0812">Transmembrane</keyword>
<dbReference type="RefSeq" id="WP_096205047.1">
    <property type="nucleotide sequence ID" value="NZ_FZMP01000112.1"/>
</dbReference>
<feature type="transmembrane region" description="Helical" evidence="7">
    <location>
        <begin position="96"/>
        <end position="118"/>
    </location>
</feature>
<dbReference type="EMBL" id="FZMP01000112">
    <property type="protein sequence ID" value="SNQ60630.1"/>
    <property type="molecule type" value="Genomic_DNA"/>
</dbReference>
<accession>A0A284VMW4</accession>
<feature type="transmembrane region" description="Helical" evidence="7">
    <location>
        <begin position="130"/>
        <end position="149"/>
    </location>
</feature>
<dbReference type="InterPro" id="IPR005614">
    <property type="entry name" value="NrfD-like"/>
</dbReference>
<dbReference type="AlphaFoldDB" id="A0A284VMW4"/>
<feature type="transmembrane region" description="Helical" evidence="7">
    <location>
        <begin position="245"/>
        <end position="268"/>
    </location>
</feature>
<keyword evidence="5 7" id="KW-1133">Transmembrane helix</keyword>
<dbReference type="STRING" id="1392998.ANME2D_02623"/>
<feature type="transmembrane region" description="Helical" evidence="7">
    <location>
        <begin position="55"/>
        <end position="76"/>
    </location>
</feature>
<protein>
    <submittedName>
        <fullName evidence="8">Protein DVU_0534</fullName>
    </submittedName>
</protein>
<dbReference type="PANTHER" id="PTHR30074">
    <property type="entry name" value="FORMATE DEHYDROGENASE, NITRATE-INDUCIBLE, CYTOCHROME B556 FDN SUBUNIT"/>
    <property type="match status" value="1"/>
</dbReference>
<evidence type="ECO:0000256" key="4">
    <source>
        <dbReference type="ARBA" id="ARBA00022692"/>
    </source>
</evidence>
<evidence type="ECO:0000256" key="3">
    <source>
        <dbReference type="ARBA" id="ARBA00022475"/>
    </source>
</evidence>
<evidence type="ECO:0000256" key="5">
    <source>
        <dbReference type="ARBA" id="ARBA00022989"/>
    </source>
</evidence>
<dbReference type="GO" id="GO:0009061">
    <property type="term" value="P:anaerobic respiration"/>
    <property type="evidence" value="ECO:0007669"/>
    <property type="project" value="TreeGrafter"/>
</dbReference>
<feature type="transmembrane region" description="Helical" evidence="7">
    <location>
        <begin position="353"/>
        <end position="372"/>
    </location>
</feature>